<evidence type="ECO:0000313" key="2">
    <source>
        <dbReference type="EMBL" id="KAL1489075.1"/>
    </source>
</evidence>
<feature type="region of interest" description="Disordered" evidence="1">
    <location>
        <begin position="426"/>
        <end position="447"/>
    </location>
</feature>
<dbReference type="PANTHER" id="PTHR33939">
    <property type="entry name" value="PROTEIN CBG22215"/>
    <property type="match status" value="1"/>
</dbReference>
<accession>A0ABD1E3C3</accession>
<dbReference type="AlphaFoldDB" id="A0ABD1E3C3"/>
<comment type="caution">
    <text evidence="2">The sequence shown here is derived from an EMBL/GenBank/DDBJ whole genome shotgun (WGS) entry which is preliminary data.</text>
</comment>
<evidence type="ECO:0000256" key="1">
    <source>
        <dbReference type="SAM" id="MobiDB-lite"/>
    </source>
</evidence>
<feature type="compositionally biased region" description="Acidic residues" evidence="1">
    <location>
        <begin position="431"/>
        <end position="447"/>
    </location>
</feature>
<gene>
    <name evidence="2" type="ORF">ABEB36_014020</name>
</gene>
<dbReference type="InterPro" id="IPR036397">
    <property type="entry name" value="RNaseH_sf"/>
</dbReference>
<evidence type="ECO:0000313" key="3">
    <source>
        <dbReference type="Proteomes" id="UP001566132"/>
    </source>
</evidence>
<sequence length="447" mass="52383">MRYNQQSQLLILNVLTFFEIEKNEVKNGIPIDCTNVFARASNALKVGKSTLERIKRNGIQMDKEYLDNKSKKQIINKTKITDFLKNKIRDIIYCMYAGNEYVTMANLHKKLINELSGFFTCSISSLTKWCHSIGFKWKKSSNRKHLMELPDIQLKRLRFLRDYMANEDSVNKFIPTFIDETWIFSKGSFRNTWQDDTLATTSKKASEGCRYIVVNAGNEYGFIKGASLIFKSGSKKGDYHDFMNRVNFEKWFKTQLIPNLPPKSLIIMDNASYHSGLCEQIPTKSWTKSKLIQWLKDKNYDFPERAMKDQIWDLVASKYLPKKTYHLDEYVKSFGHKILRLPPYHCQYNAIEMAWSECKRKYDLQIQKSKGTAEEVLATWNIVINQISPDHWKNYVNHVNKTIKYAWEAMKKFDCSDIEPIIITDNNSDSDNSDSDIDWSEDESLDY</sequence>
<name>A0ABD1E3C3_HYPHA</name>
<dbReference type="Gene3D" id="3.30.420.10">
    <property type="entry name" value="Ribonuclease H-like superfamily/Ribonuclease H"/>
    <property type="match status" value="1"/>
</dbReference>
<dbReference type="Proteomes" id="UP001566132">
    <property type="component" value="Unassembled WGS sequence"/>
</dbReference>
<organism evidence="2 3">
    <name type="scientific">Hypothenemus hampei</name>
    <name type="common">Coffee berry borer</name>
    <dbReference type="NCBI Taxonomy" id="57062"/>
    <lineage>
        <taxon>Eukaryota</taxon>
        <taxon>Metazoa</taxon>
        <taxon>Ecdysozoa</taxon>
        <taxon>Arthropoda</taxon>
        <taxon>Hexapoda</taxon>
        <taxon>Insecta</taxon>
        <taxon>Pterygota</taxon>
        <taxon>Neoptera</taxon>
        <taxon>Endopterygota</taxon>
        <taxon>Coleoptera</taxon>
        <taxon>Polyphaga</taxon>
        <taxon>Cucujiformia</taxon>
        <taxon>Curculionidae</taxon>
        <taxon>Scolytinae</taxon>
        <taxon>Hypothenemus</taxon>
    </lineage>
</organism>
<protein>
    <recommendedName>
        <fullName evidence="4">Tc1-like transposase DDE domain-containing protein</fullName>
    </recommendedName>
</protein>
<reference evidence="2 3" key="1">
    <citation type="submission" date="2024-05" db="EMBL/GenBank/DDBJ databases">
        <title>Genetic variation in Jamaican populations of the coffee berry borer (Hypothenemus hampei).</title>
        <authorList>
            <person name="Errbii M."/>
            <person name="Myrie A."/>
        </authorList>
    </citation>
    <scope>NUCLEOTIDE SEQUENCE [LARGE SCALE GENOMIC DNA]</scope>
    <source>
        <strain evidence="2">JA-Hopewell-2020-01-JO</strain>
        <tissue evidence="2">Whole body</tissue>
    </source>
</reference>
<keyword evidence="3" id="KW-1185">Reference proteome</keyword>
<dbReference type="PANTHER" id="PTHR33939:SF1">
    <property type="entry name" value="DUF4371 DOMAIN-CONTAINING PROTEIN"/>
    <property type="match status" value="1"/>
</dbReference>
<evidence type="ECO:0008006" key="4">
    <source>
        <dbReference type="Google" id="ProtNLM"/>
    </source>
</evidence>
<dbReference type="EMBL" id="JBDJPC010000012">
    <property type="protein sequence ID" value="KAL1489075.1"/>
    <property type="molecule type" value="Genomic_DNA"/>
</dbReference>
<proteinExistence type="predicted"/>